<evidence type="ECO:0000256" key="1">
    <source>
        <dbReference type="SAM" id="MobiDB-lite"/>
    </source>
</evidence>
<feature type="region of interest" description="Disordered" evidence="1">
    <location>
        <begin position="1"/>
        <end position="28"/>
    </location>
</feature>
<proteinExistence type="predicted"/>
<evidence type="ECO:0000313" key="2">
    <source>
        <dbReference type="EMBL" id="ELK10994.1"/>
    </source>
</evidence>
<organism evidence="2 3">
    <name type="scientific">Pteropus alecto</name>
    <name type="common">Black flying fox</name>
    <dbReference type="NCBI Taxonomy" id="9402"/>
    <lineage>
        <taxon>Eukaryota</taxon>
        <taxon>Metazoa</taxon>
        <taxon>Chordata</taxon>
        <taxon>Craniata</taxon>
        <taxon>Vertebrata</taxon>
        <taxon>Euteleostomi</taxon>
        <taxon>Mammalia</taxon>
        <taxon>Eutheria</taxon>
        <taxon>Laurasiatheria</taxon>
        <taxon>Chiroptera</taxon>
        <taxon>Yinpterochiroptera</taxon>
        <taxon>Pteropodoidea</taxon>
        <taxon>Pteropodidae</taxon>
        <taxon>Pteropodinae</taxon>
        <taxon>Pteropus</taxon>
    </lineage>
</organism>
<gene>
    <name evidence="2" type="ORF">PAL_GLEAN10011930</name>
</gene>
<dbReference type="AlphaFoldDB" id="L5KH39"/>
<evidence type="ECO:0000313" key="3">
    <source>
        <dbReference type="Proteomes" id="UP000010552"/>
    </source>
</evidence>
<accession>L5KH39</accession>
<feature type="region of interest" description="Disordered" evidence="1">
    <location>
        <begin position="46"/>
        <end position="78"/>
    </location>
</feature>
<dbReference type="InParanoid" id="L5KH39"/>
<dbReference type="EMBL" id="KB030715">
    <property type="protein sequence ID" value="ELK10994.1"/>
    <property type="molecule type" value="Genomic_DNA"/>
</dbReference>
<reference evidence="3" key="1">
    <citation type="journal article" date="2013" name="Science">
        <title>Comparative analysis of bat genomes provides insight into the evolution of flight and immunity.</title>
        <authorList>
            <person name="Zhang G."/>
            <person name="Cowled C."/>
            <person name="Shi Z."/>
            <person name="Huang Z."/>
            <person name="Bishop-Lilly K.A."/>
            <person name="Fang X."/>
            <person name="Wynne J.W."/>
            <person name="Xiong Z."/>
            <person name="Baker M.L."/>
            <person name="Zhao W."/>
            <person name="Tachedjian M."/>
            <person name="Zhu Y."/>
            <person name="Zhou P."/>
            <person name="Jiang X."/>
            <person name="Ng J."/>
            <person name="Yang L."/>
            <person name="Wu L."/>
            <person name="Xiao J."/>
            <person name="Feng Y."/>
            <person name="Chen Y."/>
            <person name="Sun X."/>
            <person name="Zhang Y."/>
            <person name="Marsh G.A."/>
            <person name="Crameri G."/>
            <person name="Broder C.C."/>
            <person name="Frey K.G."/>
            <person name="Wang L.F."/>
            <person name="Wang J."/>
        </authorList>
    </citation>
    <scope>NUCLEOTIDE SEQUENCE [LARGE SCALE GENOMIC DNA]</scope>
</reference>
<name>L5KH39_PTEAL</name>
<sequence>MQHCDKAGLNAGLGTGDGGKGYEDRTFPSVPHVANHQEACLLHLTSKKGTAKGRPPNPVRGFRRVKTRWRHRPPPSTLLSGFPPQWYEKIVPV</sequence>
<protein>
    <submittedName>
        <fullName evidence="2">Uncharacterized protein</fullName>
    </submittedName>
</protein>
<feature type="compositionally biased region" description="Basic residues" evidence="1">
    <location>
        <begin position="61"/>
        <end position="73"/>
    </location>
</feature>
<keyword evidence="3" id="KW-1185">Reference proteome</keyword>
<dbReference type="Proteomes" id="UP000010552">
    <property type="component" value="Unassembled WGS sequence"/>
</dbReference>